<proteinExistence type="predicted"/>
<name>A0A1I8B883_MELHA</name>
<protein>
    <submittedName>
        <fullName evidence="3">Fibronectin type-III domain-containing protein</fullName>
    </submittedName>
</protein>
<dbReference type="Proteomes" id="UP000095281">
    <property type="component" value="Unplaced"/>
</dbReference>
<sequence length="238" mass="26410">MAHTYITEIPGGLPPTARGNKYSYIYESKLENDEEEQKQINNFKINNEIIAKIEEKNLEEDEIERKCKSTQKITKITKVTTTRSIKQFPVEPGDLFFDVDGNPIINGFDEISSSSPAGKLSRCSPSEEDFQPSSSGVDDHYVGIDLTNTSSKQISSKNLGEKETPTAPGIPQITECFSEIIEGEGGEDIVPLTISLFWSSPEFNGTAGPLIGYRVEFRRSELEEWVPAHDVVLGANEC</sequence>
<dbReference type="CDD" id="cd00063">
    <property type="entry name" value="FN3"/>
    <property type="match status" value="1"/>
</dbReference>
<evidence type="ECO:0000313" key="2">
    <source>
        <dbReference type="Proteomes" id="UP000095281"/>
    </source>
</evidence>
<evidence type="ECO:0000313" key="3">
    <source>
        <dbReference type="WBParaSite" id="MhA1_Contig1600.frz3.gene1"/>
    </source>
</evidence>
<evidence type="ECO:0000256" key="1">
    <source>
        <dbReference type="SAM" id="MobiDB-lite"/>
    </source>
</evidence>
<accession>A0A1I8B883</accession>
<dbReference type="InterPro" id="IPR003961">
    <property type="entry name" value="FN3_dom"/>
</dbReference>
<organism evidence="2 3">
    <name type="scientific">Meloidogyne hapla</name>
    <name type="common">Root-knot nematode worm</name>
    <dbReference type="NCBI Taxonomy" id="6305"/>
    <lineage>
        <taxon>Eukaryota</taxon>
        <taxon>Metazoa</taxon>
        <taxon>Ecdysozoa</taxon>
        <taxon>Nematoda</taxon>
        <taxon>Chromadorea</taxon>
        <taxon>Rhabditida</taxon>
        <taxon>Tylenchina</taxon>
        <taxon>Tylenchomorpha</taxon>
        <taxon>Tylenchoidea</taxon>
        <taxon>Meloidogynidae</taxon>
        <taxon>Meloidogyninae</taxon>
        <taxon>Meloidogyne</taxon>
    </lineage>
</organism>
<feature type="region of interest" description="Disordered" evidence="1">
    <location>
        <begin position="110"/>
        <end position="139"/>
    </location>
</feature>
<keyword evidence="2" id="KW-1185">Reference proteome</keyword>
<dbReference type="SUPFAM" id="SSF49265">
    <property type="entry name" value="Fibronectin type III"/>
    <property type="match status" value="1"/>
</dbReference>
<dbReference type="AlphaFoldDB" id="A0A1I8B883"/>
<dbReference type="InterPro" id="IPR036116">
    <property type="entry name" value="FN3_sf"/>
</dbReference>
<dbReference type="WBParaSite" id="MhA1_Contig1600.frz3.gene1">
    <property type="protein sequence ID" value="MhA1_Contig1600.frz3.gene1"/>
    <property type="gene ID" value="MhA1_Contig1600.frz3.gene1"/>
</dbReference>
<reference evidence="3" key="1">
    <citation type="submission" date="2016-11" db="UniProtKB">
        <authorList>
            <consortium name="WormBaseParasite"/>
        </authorList>
    </citation>
    <scope>IDENTIFICATION</scope>
</reference>